<accession>A0A8X6TYG3</accession>
<evidence type="ECO:0000313" key="1">
    <source>
        <dbReference type="EMBL" id="GFT56821.1"/>
    </source>
</evidence>
<sequence length="136" mass="15713">MLLINLSKLPQSNPSQSRNYWKVDFTAGSHKTHIFISRCFFWGTLKGTSVRNGHLSQFSLLLFAIHAINFPGYVFFPGYDVPGHFVVRSRAQQLFSFPRSSRRNMDIRCWLSCSTPLLCREIELEGEKRGELESVR</sequence>
<dbReference type="AlphaFoldDB" id="A0A8X6TYG3"/>
<evidence type="ECO:0000313" key="2">
    <source>
        <dbReference type="Proteomes" id="UP000887013"/>
    </source>
</evidence>
<comment type="caution">
    <text evidence="1">The sequence shown here is derived from an EMBL/GenBank/DDBJ whole genome shotgun (WGS) entry which is preliminary data.</text>
</comment>
<organism evidence="1 2">
    <name type="scientific">Nephila pilipes</name>
    <name type="common">Giant wood spider</name>
    <name type="synonym">Nephila maculata</name>
    <dbReference type="NCBI Taxonomy" id="299642"/>
    <lineage>
        <taxon>Eukaryota</taxon>
        <taxon>Metazoa</taxon>
        <taxon>Ecdysozoa</taxon>
        <taxon>Arthropoda</taxon>
        <taxon>Chelicerata</taxon>
        <taxon>Arachnida</taxon>
        <taxon>Araneae</taxon>
        <taxon>Araneomorphae</taxon>
        <taxon>Entelegynae</taxon>
        <taxon>Araneoidea</taxon>
        <taxon>Nephilidae</taxon>
        <taxon>Nephila</taxon>
    </lineage>
</organism>
<gene>
    <name evidence="1" type="ORF">NPIL_187211</name>
</gene>
<proteinExistence type="predicted"/>
<name>A0A8X6TYG3_NEPPI</name>
<keyword evidence="2" id="KW-1185">Reference proteome</keyword>
<reference evidence="1" key="1">
    <citation type="submission" date="2020-08" db="EMBL/GenBank/DDBJ databases">
        <title>Multicomponent nature underlies the extraordinary mechanical properties of spider dragline silk.</title>
        <authorList>
            <person name="Kono N."/>
            <person name="Nakamura H."/>
            <person name="Mori M."/>
            <person name="Yoshida Y."/>
            <person name="Ohtoshi R."/>
            <person name="Malay A.D."/>
            <person name="Moran D.A.P."/>
            <person name="Tomita M."/>
            <person name="Numata K."/>
            <person name="Arakawa K."/>
        </authorList>
    </citation>
    <scope>NUCLEOTIDE SEQUENCE</scope>
</reference>
<protein>
    <submittedName>
        <fullName evidence="1">Uncharacterized protein</fullName>
    </submittedName>
</protein>
<dbReference type="EMBL" id="BMAW01018094">
    <property type="protein sequence ID" value="GFT56821.1"/>
    <property type="molecule type" value="Genomic_DNA"/>
</dbReference>
<dbReference type="Proteomes" id="UP000887013">
    <property type="component" value="Unassembled WGS sequence"/>
</dbReference>